<reference evidence="1" key="1">
    <citation type="submission" date="2021-06" db="EMBL/GenBank/DDBJ databases">
        <authorList>
            <person name="Kallberg Y."/>
            <person name="Tangrot J."/>
            <person name="Rosling A."/>
        </authorList>
    </citation>
    <scope>NUCLEOTIDE SEQUENCE</scope>
    <source>
        <strain evidence="1">IL203A</strain>
    </source>
</reference>
<evidence type="ECO:0000313" key="1">
    <source>
        <dbReference type="EMBL" id="CAG8729246.1"/>
    </source>
</evidence>
<gene>
    <name evidence="1" type="ORF">DHETER_LOCUS13327</name>
</gene>
<sequence length="48" mass="5682">NWSEKGKRRKTTGTGRMRYLKHVSRRFKNGFREGTQPVKRQTVTMAVD</sequence>
<protein>
    <submittedName>
        <fullName evidence="1">6335_t:CDS:1</fullName>
    </submittedName>
</protein>
<dbReference type="EMBL" id="CAJVPU010036074">
    <property type="protein sequence ID" value="CAG8729246.1"/>
    <property type="molecule type" value="Genomic_DNA"/>
</dbReference>
<name>A0ACA9PXD3_9GLOM</name>
<keyword evidence="2" id="KW-1185">Reference proteome</keyword>
<proteinExistence type="predicted"/>
<comment type="caution">
    <text evidence="1">The sequence shown here is derived from an EMBL/GenBank/DDBJ whole genome shotgun (WGS) entry which is preliminary data.</text>
</comment>
<organism evidence="1 2">
    <name type="scientific">Dentiscutata heterogama</name>
    <dbReference type="NCBI Taxonomy" id="1316150"/>
    <lineage>
        <taxon>Eukaryota</taxon>
        <taxon>Fungi</taxon>
        <taxon>Fungi incertae sedis</taxon>
        <taxon>Mucoromycota</taxon>
        <taxon>Glomeromycotina</taxon>
        <taxon>Glomeromycetes</taxon>
        <taxon>Diversisporales</taxon>
        <taxon>Gigasporaceae</taxon>
        <taxon>Dentiscutata</taxon>
    </lineage>
</organism>
<dbReference type="Proteomes" id="UP000789702">
    <property type="component" value="Unassembled WGS sequence"/>
</dbReference>
<feature type="non-terminal residue" evidence="1">
    <location>
        <position position="1"/>
    </location>
</feature>
<evidence type="ECO:0000313" key="2">
    <source>
        <dbReference type="Proteomes" id="UP000789702"/>
    </source>
</evidence>
<accession>A0ACA9PXD3</accession>